<proteinExistence type="predicted"/>
<evidence type="ECO:0000256" key="16">
    <source>
        <dbReference type="ARBA" id="ARBA00073143"/>
    </source>
</evidence>
<sequence>MQCPKMDQSTKTIRHHNKPRDQRALWVVGLMLVGAILVASYVYLRTHYSQVATDLAAERLALHRAFLSAELEKYKYLPFVLAKDSTVQTLLVQHQQKSPHAKQQGDLVNRRFASFVKQSGAAALYLMDPSGLTIASSNFRDSTSFIGNNYSFRPYFKDALNSRDGAFFAVGVTTRTRGMFYSSPVRQNGKVIGVMAVKVDFSPLEQSWQEARETVFVTDQRGIVVLSSDRQYLYHVVGPLSDGDLQTIRKERQFAENDLPPLHHGARSLYDASEISLDGTAFIHQSRKMASQTWTLHYLTPASEVEKRSLSALALEGLALSSLLVLFLYLRGTNLKRQSLRAQADAKMQRRLNQRLEREIEERKRTEEELRATQGNLIHASKMASLGHMSATISHEINQHIAAATTFIAGMKMLMKQSRLDEASGTLERIDSLMKRMTAITRQLKAFSRKSDQHQSPLNLQDAVTSALAVAEPRLKTLDVHLTIKPFHTPLMIMGDRGQMEQVFLNILQNAIDAVSDQSVRKIILTMTNMDEMAKISIHDSGPGLSQDIETTLFDPFVTTKPHGDGLGLGLAISTKIVESFGGGLSAQNSNQQGMGAIFTVQLPLLPAKSKKQSQTSLSVTKLEETGAS</sequence>
<dbReference type="InterPro" id="IPR029151">
    <property type="entry name" value="Sensor-like_sf"/>
</dbReference>
<dbReference type="InterPro" id="IPR036890">
    <property type="entry name" value="HATPase_C_sf"/>
</dbReference>
<dbReference type="InterPro" id="IPR017055">
    <property type="entry name" value="Sig_transdc_His_kinase_DctB"/>
</dbReference>
<evidence type="ECO:0000256" key="13">
    <source>
        <dbReference type="ARBA" id="ARBA00023012"/>
    </source>
</evidence>
<evidence type="ECO:0000256" key="2">
    <source>
        <dbReference type="ARBA" id="ARBA00004429"/>
    </source>
</evidence>
<dbReference type="SUPFAM" id="SSF103190">
    <property type="entry name" value="Sensory domain-like"/>
    <property type="match status" value="1"/>
</dbReference>
<evidence type="ECO:0000256" key="9">
    <source>
        <dbReference type="ARBA" id="ARBA00022741"/>
    </source>
</evidence>
<keyword evidence="21" id="KW-1185">Reference proteome</keyword>
<dbReference type="CDD" id="cd12914">
    <property type="entry name" value="PDC1_DGC_like"/>
    <property type="match status" value="1"/>
</dbReference>
<reference evidence="20 21" key="1">
    <citation type="submission" date="2017-09" db="EMBL/GenBank/DDBJ databases">
        <authorList>
            <person name="Ehlers B."/>
            <person name="Leendertz F.H."/>
        </authorList>
    </citation>
    <scope>NUCLEOTIDE SEQUENCE [LARGE SCALE GENOMIC DNA]</scope>
    <source>
        <strain evidence="20 21">DSM 18289</strain>
    </source>
</reference>
<evidence type="ECO:0000256" key="6">
    <source>
        <dbReference type="ARBA" id="ARBA00022553"/>
    </source>
</evidence>
<feature type="coiled-coil region" evidence="17">
    <location>
        <begin position="346"/>
        <end position="376"/>
    </location>
</feature>
<protein>
    <recommendedName>
        <fullName evidence="16">C4-dicarboxylate transport sensor protein DctB</fullName>
        <ecNumber evidence="3">2.7.13.3</ecNumber>
    </recommendedName>
</protein>
<evidence type="ECO:0000313" key="20">
    <source>
        <dbReference type="EMBL" id="SNZ19774.1"/>
    </source>
</evidence>
<dbReference type="Gene3D" id="3.30.565.10">
    <property type="entry name" value="Histidine kinase-like ATPase, C-terminal domain"/>
    <property type="match status" value="1"/>
</dbReference>
<evidence type="ECO:0000256" key="15">
    <source>
        <dbReference type="ARBA" id="ARBA00059004"/>
    </source>
</evidence>
<keyword evidence="13" id="KW-0902">Two-component regulatory system</keyword>
<feature type="domain" description="Histidine kinase" evidence="19">
    <location>
        <begin position="392"/>
        <end position="607"/>
    </location>
</feature>
<dbReference type="InterPro" id="IPR036097">
    <property type="entry name" value="HisK_dim/P_sf"/>
</dbReference>
<dbReference type="Pfam" id="PF02518">
    <property type="entry name" value="HATPase_c"/>
    <property type="match status" value="1"/>
</dbReference>
<dbReference type="PANTHER" id="PTHR43065">
    <property type="entry name" value="SENSOR HISTIDINE KINASE"/>
    <property type="match status" value="1"/>
</dbReference>
<dbReference type="FunFam" id="1.10.287.130:FF:000049">
    <property type="entry name" value="C4-dicarboxylate transport sensor protein DctB"/>
    <property type="match status" value="1"/>
</dbReference>
<dbReference type="InterPro" id="IPR004358">
    <property type="entry name" value="Sig_transdc_His_kin-like_C"/>
</dbReference>
<evidence type="ECO:0000256" key="18">
    <source>
        <dbReference type="SAM" id="Phobius"/>
    </source>
</evidence>
<evidence type="ECO:0000256" key="17">
    <source>
        <dbReference type="SAM" id="Coils"/>
    </source>
</evidence>
<dbReference type="CDD" id="cd00082">
    <property type="entry name" value="HisKA"/>
    <property type="match status" value="1"/>
</dbReference>
<dbReference type="GO" id="GO:0005524">
    <property type="term" value="F:ATP binding"/>
    <property type="evidence" value="ECO:0007669"/>
    <property type="project" value="UniProtKB-KW"/>
</dbReference>
<dbReference type="PANTHER" id="PTHR43065:SF46">
    <property type="entry name" value="C4-DICARBOXYLATE TRANSPORT SENSOR PROTEIN DCTB"/>
    <property type="match status" value="1"/>
</dbReference>
<dbReference type="Gene3D" id="1.10.287.130">
    <property type="match status" value="1"/>
</dbReference>
<dbReference type="Gene3D" id="3.30.450.20">
    <property type="entry name" value="PAS domain"/>
    <property type="match status" value="2"/>
</dbReference>
<dbReference type="InterPro" id="IPR003594">
    <property type="entry name" value="HATPase_dom"/>
</dbReference>
<evidence type="ECO:0000256" key="5">
    <source>
        <dbReference type="ARBA" id="ARBA00022519"/>
    </source>
</evidence>
<dbReference type="InterPro" id="IPR005467">
    <property type="entry name" value="His_kinase_dom"/>
</dbReference>
<comment type="subcellular location">
    <subcellularLocation>
        <location evidence="2">Cell inner membrane</location>
        <topology evidence="2">Multi-pass membrane protein</topology>
    </subcellularLocation>
</comment>
<keyword evidence="17" id="KW-0175">Coiled coil</keyword>
<dbReference type="AlphaFoldDB" id="A0A285PDG2"/>
<dbReference type="SUPFAM" id="SSF55874">
    <property type="entry name" value="ATPase domain of HSP90 chaperone/DNA topoisomerase II/histidine kinase"/>
    <property type="match status" value="1"/>
</dbReference>
<evidence type="ECO:0000256" key="10">
    <source>
        <dbReference type="ARBA" id="ARBA00022777"/>
    </source>
</evidence>
<evidence type="ECO:0000256" key="11">
    <source>
        <dbReference type="ARBA" id="ARBA00022840"/>
    </source>
</evidence>
<dbReference type="EMBL" id="OBEL01000003">
    <property type="protein sequence ID" value="SNZ19774.1"/>
    <property type="molecule type" value="Genomic_DNA"/>
</dbReference>
<evidence type="ECO:0000256" key="4">
    <source>
        <dbReference type="ARBA" id="ARBA00022475"/>
    </source>
</evidence>
<comment type="function">
    <text evidence="15">Member of the two-component regulatory system DctB/DctD involved in the transport of C4-dicarboxylates. DctB functions as a membrane-associated protein kinase that phosphorylates DctD in response to environmental signals.</text>
</comment>
<dbReference type="SMART" id="SM00387">
    <property type="entry name" value="HATPase_c"/>
    <property type="match status" value="1"/>
</dbReference>
<evidence type="ECO:0000256" key="8">
    <source>
        <dbReference type="ARBA" id="ARBA00022692"/>
    </source>
</evidence>
<evidence type="ECO:0000256" key="7">
    <source>
        <dbReference type="ARBA" id="ARBA00022679"/>
    </source>
</evidence>
<keyword evidence="12 18" id="KW-1133">Transmembrane helix</keyword>
<dbReference type="PIRSF" id="PIRSF036431">
    <property type="entry name" value="STHK_DctB"/>
    <property type="match status" value="1"/>
</dbReference>
<dbReference type="PROSITE" id="PS50109">
    <property type="entry name" value="HIS_KIN"/>
    <property type="match status" value="1"/>
</dbReference>
<evidence type="ECO:0000259" key="19">
    <source>
        <dbReference type="PROSITE" id="PS50109"/>
    </source>
</evidence>
<dbReference type="Gene3D" id="6.10.250.3020">
    <property type="match status" value="1"/>
</dbReference>
<keyword evidence="11" id="KW-0067">ATP-binding</keyword>
<dbReference type="GO" id="GO:0000155">
    <property type="term" value="F:phosphorelay sensor kinase activity"/>
    <property type="evidence" value="ECO:0007669"/>
    <property type="project" value="InterPro"/>
</dbReference>
<evidence type="ECO:0000256" key="1">
    <source>
        <dbReference type="ARBA" id="ARBA00000085"/>
    </source>
</evidence>
<dbReference type="PRINTS" id="PR00344">
    <property type="entry name" value="BCTRLSENSOR"/>
</dbReference>
<evidence type="ECO:0000256" key="3">
    <source>
        <dbReference type="ARBA" id="ARBA00012438"/>
    </source>
</evidence>
<keyword evidence="14 18" id="KW-0472">Membrane</keyword>
<keyword evidence="10 20" id="KW-0418">Kinase</keyword>
<dbReference type="InterPro" id="IPR003661">
    <property type="entry name" value="HisK_dim/P_dom"/>
</dbReference>
<name>A0A285PDG2_9HYPH</name>
<dbReference type="Proteomes" id="UP000219439">
    <property type="component" value="Unassembled WGS sequence"/>
</dbReference>
<dbReference type="GO" id="GO:0005886">
    <property type="term" value="C:plasma membrane"/>
    <property type="evidence" value="ECO:0007669"/>
    <property type="project" value="UniProtKB-SubCell"/>
</dbReference>
<dbReference type="EC" id="2.7.13.3" evidence="3"/>
<feature type="transmembrane region" description="Helical" evidence="18">
    <location>
        <begin position="24"/>
        <end position="44"/>
    </location>
</feature>
<keyword evidence="8 18" id="KW-0812">Transmembrane</keyword>
<dbReference type="Pfam" id="PF02743">
    <property type="entry name" value="dCache_1"/>
    <property type="match status" value="1"/>
</dbReference>
<accession>A0A285PDG2</accession>
<dbReference type="SUPFAM" id="SSF47384">
    <property type="entry name" value="Homodimeric domain of signal transducing histidine kinase"/>
    <property type="match status" value="1"/>
</dbReference>
<evidence type="ECO:0000256" key="12">
    <source>
        <dbReference type="ARBA" id="ARBA00022989"/>
    </source>
</evidence>
<keyword evidence="9" id="KW-0547">Nucleotide-binding</keyword>
<evidence type="ECO:0000256" key="14">
    <source>
        <dbReference type="ARBA" id="ARBA00023136"/>
    </source>
</evidence>
<organism evidence="20 21">
    <name type="scientific">Cohaesibacter gelatinilyticus</name>
    <dbReference type="NCBI Taxonomy" id="372072"/>
    <lineage>
        <taxon>Bacteria</taxon>
        <taxon>Pseudomonadati</taxon>
        <taxon>Pseudomonadota</taxon>
        <taxon>Alphaproteobacteria</taxon>
        <taxon>Hyphomicrobiales</taxon>
        <taxon>Cohaesibacteraceae</taxon>
    </lineage>
</organism>
<keyword evidence="4" id="KW-1003">Cell membrane</keyword>
<keyword evidence="5" id="KW-0997">Cell inner membrane</keyword>
<keyword evidence="6" id="KW-0597">Phosphoprotein</keyword>
<keyword evidence="7" id="KW-0808">Transferase</keyword>
<dbReference type="InterPro" id="IPR033479">
    <property type="entry name" value="dCache_1"/>
</dbReference>
<dbReference type="OrthoDB" id="9795133at2"/>
<evidence type="ECO:0000313" key="21">
    <source>
        <dbReference type="Proteomes" id="UP000219439"/>
    </source>
</evidence>
<comment type="catalytic activity">
    <reaction evidence="1">
        <text>ATP + protein L-histidine = ADP + protein N-phospho-L-histidine.</text>
        <dbReference type="EC" id="2.7.13.3"/>
    </reaction>
</comment>
<gene>
    <name evidence="20" type="ORF">SAMN06265368_2866</name>
</gene>